<proteinExistence type="predicted"/>
<evidence type="ECO:0000313" key="8">
    <source>
        <dbReference type="EMBL" id="PNS08647.1"/>
    </source>
</evidence>
<keyword evidence="2" id="KW-1003">Cell membrane</keyword>
<comment type="subcellular location">
    <subcellularLocation>
        <location evidence="1">Cell membrane</location>
        <topology evidence="1">Multi-pass membrane protein</topology>
    </subcellularLocation>
</comment>
<dbReference type="InterPro" id="IPR010432">
    <property type="entry name" value="RDD"/>
</dbReference>
<evidence type="ECO:0000256" key="3">
    <source>
        <dbReference type="ARBA" id="ARBA00022692"/>
    </source>
</evidence>
<name>A0A2K1Q151_9GAMM</name>
<keyword evidence="4 6" id="KW-1133">Transmembrane helix</keyword>
<protein>
    <submittedName>
        <fullName evidence="8">RDD family</fullName>
    </submittedName>
</protein>
<dbReference type="PANTHER" id="PTHR36115">
    <property type="entry name" value="PROLINE-RICH ANTIGEN HOMOLOG-RELATED"/>
    <property type="match status" value="1"/>
</dbReference>
<dbReference type="InterPro" id="IPR051791">
    <property type="entry name" value="Pra-immunoreactive"/>
</dbReference>
<feature type="transmembrane region" description="Helical" evidence="6">
    <location>
        <begin position="146"/>
        <end position="169"/>
    </location>
</feature>
<accession>A0A2K1Q151</accession>
<evidence type="ECO:0000256" key="5">
    <source>
        <dbReference type="ARBA" id="ARBA00023136"/>
    </source>
</evidence>
<sequence>MRPPPLRNPHWQRRCAAFLIDFTALTPLSLLLTAPWWRADLRAAAATIDTLRSAMNGAMANTPSIDADASALYARLLSDPVLHAAVTTLAYRITDAVLVVTAAYAVLSAAWNLPGEQSSWQGSPGKHLLGLRVVDASGYRATFWQLLLRQLAAGLSWLSLNLGHLLALLPPFRSLHDRIADTDVVTNRDTSPLPPWARALLAIATLAVILLPILAAVWLALRLTTP</sequence>
<dbReference type="EMBL" id="NPZB01000001">
    <property type="protein sequence ID" value="PNS08647.1"/>
    <property type="molecule type" value="Genomic_DNA"/>
</dbReference>
<evidence type="ECO:0000256" key="2">
    <source>
        <dbReference type="ARBA" id="ARBA00022475"/>
    </source>
</evidence>
<dbReference type="AlphaFoldDB" id="A0A2K1Q151"/>
<evidence type="ECO:0000256" key="4">
    <source>
        <dbReference type="ARBA" id="ARBA00022989"/>
    </source>
</evidence>
<organism evidence="8 9">
    <name type="scientific">Solilutibacter silvestris</name>
    <dbReference type="NCBI Taxonomy" id="1645665"/>
    <lineage>
        <taxon>Bacteria</taxon>
        <taxon>Pseudomonadati</taxon>
        <taxon>Pseudomonadota</taxon>
        <taxon>Gammaproteobacteria</taxon>
        <taxon>Lysobacterales</taxon>
        <taxon>Lysobacteraceae</taxon>
        <taxon>Solilutibacter</taxon>
    </lineage>
</organism>
<dbReference type="Proteomes" id="UP000236220">
    <property type="component" value="Unassembled WGS sequence"/>
</dbReference>
<keyword evidence="9" id="KW-1185">Reference proteome</keyword>
<evidence type="ECO:0000256" key="1">
    <source>
        <dbReference type="ARBA" id="ARBA00004651"/>
    </source>
</evidence>
<comment type="caution">
    <text evidence="8">The sequence shown here is derived from an EMBL/GenBank/DDBJ whole genome shotgun (WGS) entry which is preliminary data.</text>
</comment>
<evidence type="ECO:0000259" key="7">
    <source>
        <dbReference type="Pfam" id="PF06271"/>
    </source>
</evidence>
<keyword evidence="3 6" id="KW-0812">Transmembrane</keyword>
<keyword evidence="5 6" id="KW-0472">Membrane</keyword>
<evidence type="ECO:0000313" key="9">
    <source>
        <dbReference type="Proteomes" id="UP000236220"/>
    </source>
</evidence>
<dbReference type="OrthoDB" id="9793824at2"/>
<dbReference type="Pfam" id="PF06271">
    <property type="entry name" value="RDD"/>
    <property type="match status" value="1"/>
</dbReference>
<gene>
    <name evidence="8" type="ORF">Lysil_0276</name>
</gene>
<feature type="domain" description="RDD" evidence="7">
    <location>
        <begin position="9"/>
        <end position="180"/>
    </location>
</feature>
<dbReference type="RefSeq" id="WP_103073800.1">
    <property type="nucleotide sequence ID" value="NZ_NPZB01000001.1"/>
</dbReference>
<reference evidence="8 9" key="1">
    <citation type="submission" date="2017-08" db="EMBL/GenBank/DDBJ databases">
        <title>Lysobacter sylvestris genome.</title>
        <authorList>
            <person name="Zhang D.-C."/>
            <person name="Albuquerque L."/>
            <person name="Franca L."/>
            <person name="Froufe H.J.C."/>
            <person name="Barroso C."/>
            <person name="Egas C."/>
            <person name="Da Costa M."/>
            <person name="Margesin R."/>
        </authorList>
    </citation>
    <scope>NUCLEOTIDE SEQUENCE [LARGE SCALE GENOMIC DNA]</scope>
    <source>
        <strain evidence="8 9">AM20-91</strain>
    </source>
</reference>
<feature type="transmembrane region" description="Helical" evidence="6">
    <location>
        <begin position="199"/>
        <end position="221"/>
    </location>
</feature>
<evidence type="ECO:0000256" key="6">
    <source>
        <dbReference type="SAM" id="Phobius"/>
    </source>
</evidence>
<feature type="transmembrane region" description="Helical" evidence="6">
    <location>
        <begin position="16"/>
        <end position="37"/>
    </location>
</feature>
<dbReference type="GO" id="GO:0005886">
    <property type="term" value="C:plasma membrane"/>
    <property type="evidence" value="ECO:0007669"/>
    <property type="project" value="UniProtKB-SubCell"/>
</dbReference>